<name>A0A8S5QUH0_9CAUD</name>
<evidence type="ECO:0000313" key="1">
    <source>
        <dbReference type="EMBL" id="DAE22491.1"/>
    </source>
</evidence>
<protein>
    <submittedName>
        <fullName evidence="1">Uncharacterized protein</fullName>
    </submittedName>
</protein>
<dbReference type="EMBL" id="BK015733">
    <property type="protein sequence ID" value="DAE22491.1"/>
    <property type="molecule type" value="Genomic_DNA"/>
</dbReference>
<organism evidence="1">
    <name type="scientific">CrAss-like virus sp. ctDAq1</name>
    <dbReference type="NCBI Taxonomy" id="2826822"/>
    <lineage>
        <taxon>Viruses</taxon>
        <taxon>Duplodnaviria</taxon>
        <taxon>Heunggongvirae</taxon>
        <taxon>Uroviricota</taxon>
        <taxon>Caudoviricetes</taxon>
        <taxon>Crassvirales</taxon>
    </lineage>
</organism>
<proteinExistence type="predicted"/>
<reference evidence="1" key="1">
    <citation type="journal article" date="2021" name="Proc. Natl. Acad. Sci. U.S.A.">
        <title>A Catalog of Tens of Thousands of Viruses from Human Metagenomes Reveals Hidden Associations with Chronic Diseases.</title>
        <authorList>
            <person name="Tisza M.J."/>
            <person name="Buck C.B."/>
        </authorList>
    </citation>
    <scope>NUCLEOTIDE SEQUENCE</scope>
    <source>
        <strain evidence="1">CtDAq1</strain>
    </source>
</reference>
<accession>A0A8S5QUH0</accession>
<sequence length="215" mass="24851">MKILKMKPTQIIKEATDAISEDIRTNYVYGNMFLADVIGNYVADIKSGCISLGIFRQKNKMDICNMVSNVSLYWSKVRSLMGEYAYRHTPYMLEHFDEEFGKHLKVLFYSVKRELDKVKPHMSYVLANITMVYMLSSLEINRTQEYAKRVQEASNIGMNAVYDQCIVSVRNISVQLMKRLADMDVSSMNPKEISMAFSIFSKELNDCKIKILSKE</sequence>